<evidence type="ECO:0000313" key="2">
    <source>
        <dbReference type="EMBL" id="MBO1318481.1"/>
    </source>
</evidence>
<reference evidence="2" key="1">
    <citation type="submission" date="2021-03" db="EMBL/GenBank/DDBJ databases">
        <authorList>
            <person name="Wang G."/>
        </authorList>
    </citation>
    <scope>NUCLEOTIDE SEQUENCE</scope>
    <source>
        <strain evidence="2">KCTC 12899</strain>
    </source>
</reference>
<dbReference type="SUPFAM" id="SSF53474">
    <property type="entry name" value="alpha/beta-Hydrolases"/>
    <property type="match status" value="1"/>
</dbReference>
<dbReference type="Gene3D" id="3.40.50.1820">
    <property type="entry name" value="alpha/beta hydrolase"/>
    <property type="match status" value="1"/>
</dbReference>
<dbReference type="RefSeq" id="WP_207858274.1">
    <property type="nucleotide sequence ID" value="NZ_JAFREP010000006.1"/>
</dbReference>
<evidence type="ECO:0000313" key="3">
    <source>
        <dbReference type="Proteomes" id="UP000664417"/>
    </source>
</evidence>
<dbReference type="Pfam" id="PF12697">
    <property type="entry name" value="Abhydrolase_6"/>
    <property type="match status" value="1"/>
</dbReference>
<dbReference type="InterPro" id="IPR000073">
    <property type="entry name" value="AB_hydrolase_1"/>
</dbReference>
<organism evidence="2 3">
    <name type="scientific">Acanthopleuribacter pedis</name>
    <dbReference type="NCBI Taxonomy" id="442870"/>
    <lineage>
        <taxon>Bacteria</taxon>
        <taxon>Pseudomonadati</taxon>
        <taxon>Acidobacteriota</taxon>
        <taxon>Holophagae</taxon>
        <taxon>Acanthopleuribacterales</taxon>
        <taxon>Acanthopleuribacteraceae</taxon>
        <taxon>Acanthopleuribacter</taxon>
    </lineage>
</organism>
<protein>
    <submittedName>
        <fullName evidence="2">Alpha/beta fold hydrolase</fullName>
    </submittedName>
</protein>
<evidence type="ECO:0000259" key="1">
    <source>
        <dbReference type="Pfam" id="PF12697"/>
    </source>
</evidence>
<keyword evidence="3" id="KW-1185">Reference proteome</keyword>
<dbReference type="Proteomes" id="UP000664417">
    <property type="component" value="Unassembled WGS sequence"/>
</dbReference>
<dbReference type="GO" id="GO:0016787">
    <property type="term" value="F:hydrolase activity"/>
    <property type="evidence" value="ECO:0007669"/>
    <property type="project" value="UniProtKB-KW"/>
</dbReference>
<comment type="caution">
    <text evidence="2">The sequence shown here is derived from an EMBL/GenBank/DDBJ whole genome shotgun (WGS) entry which is preliminary data.</text>
</comment>
<accession>A0A8J7Q5Q5</accession>
<dbReference type="EMBL" id="JAFREP010000006">
    <property type="protein sequence ID" value="MBO1318481.1"/>
    <property type="molecule type" value="Genomic_DNA"/>
</dbReference>
<keyword evidence="2" id="KW-0378">Hydrolase</keyword>
<name>A0A8J7Q5Q5_9BACT</name>
<feature type="domain" description="AB hydrolase-1" evidence="1">
    <location>
        <begin position="51"/>
        <end position="160"/>
    </location>
</feature>
<dbReference type="InterPro" id="IPR029058">
    <property type="entry name" value="AB_hydrolase_fold"/>
</dbReference>
<gene>
    <name evidence="2" type="ORF">J3U88_08435</name>
</gene>
<sequence length="241" mass="26135">MSQDAFFEKKPIEAPGTWAPLAELLVPIDVIGGLASWCCPKRDSLGNGQRVLLLPGFGAGPNAMTALKSVANGLGFDARDWGLGQNNGKVPHLLPAFVDILKAAAEESGRPVVLVGWSLGGYIAREAARDNPDLVAHIITLGTPVWGGPKYTTISRFYRDKGVDVDQIEADTIERYRTPLTTPVTAYYTESDGIVSPQACIDHWSPNVTHVKVTCTHLGMTFSRQVLRGVTVTLRQRWPAD</sequence>
<dbReference type="AlphaFoldDB" id="A0A8J7Q5Q5"/>
<proteinExistence type="predicted"/>